<feature type="transmembrane region" description="Helical" evidence="1">
    <location>
        <begin position="311"/>
        <end position="328"/>
    </location>
</feature>
<proteinExistence type="predicted"/>
<evidence type="ECO:0000313" key="3">
    <source>
        <dbReference type="EMBL" id="XCH74162.1"/>
    </source>
</evidence>
<keyword evidence="1" id="KW-0812">Transmembrane</keyword>
<keyword evidence="1" id="KW-1133">Transmembrane helix</keyword>
<keyword evidence="1" id="KW-0472">Membrane</keyword>
<accession>A0AAU7M7P8</accession>
<evidence type="ECO:0000256" key="1">
    <source>
        <dbReference type="SAM" id="Phobius"/>
    </source>
</evidence>
<feature type="transmembrane region" description="Helical" evidence="1">
    <location>
        <begin position="256"/>
        <end position="275"/>
    </location>
</feature>
<organism evidence="2">
    <name type="scientific">Micromonospora sp. CCTCC AA 2012012</name>
    <dbReference type="NCBI Taxonomy" id="3111921"/>
    <lineage>
        <taxon>Bacteria</taxon>
        <taxon>Bacillati</taxon>
        <taxon>Actinomycetota</taxon>
        <taxon>Actinomycetes</taxon>
        <taxon>Micromonosporales</taxon>
        <taxon>Micromonosporaceae</taxon>
        <taxon>Micromonospora</taxon>
    </lineage>
</organism>
<reference evidence="2" key="1">
    <citation type="submission" date="2024-01" db="EMBL/GenBank/DDBJ databases">
        <title>The genome sequence of Micromonospora mangrovi CCTCC AA 2012012.</title>
        <authorList>
            <person name="Gao J."/>
        </authorList>
    </citation>
    <scope>NUCLEOTIDE SEQUENCE</scope>
    <source>
        <strain evidence="2">CCTCC AA 2012012</strain>
    </source>
</reference>
<feature type="transmembrane region" description="Helical" evidence="1">
    <location>
        <begin position="119"/>
        <end position="139"/>
    </location>
</feature>
<dbReference type="EMBL" id="CP159342">
    <property type="protein sequence ID" value="XCH74162.1"/>
    <property type="molecule type" value="Genomic_DNA"/>
</dbReference>
<protein>
    <submittedName>
        <fullName evidence="2">Enediyne biosynthesis protein</fullName>
    </submittedName>
</protein>
<feature type="transmembrane region" description="Helical" evidence="1">
    <location>
        <begin position="287"/>
        <end position="305"/>
    </location>
</feature>
<feature type="transmembrane region" description="Helical" evidence="1">
    <location>
        <begin position="178"/>
        <end position="197"/>
    </location>
</feature>
<feature type="transmembrane region" description="Helical" evidence="1">
    <location>
        <begin position="209"/>
        <end position="226"/>
    </location>
</feature>
<sequence length="356" mass="39186">MTEAQPVNMTRPSATAARTRIAAPVSPAVPAVTSNGHAPARPPAVPRVDARDPRYLALRNFAISMSVFNIIGYTILGFEQPWTWPLFSVAIGYAVELSVEFISSRVNNRAPGYAGNGGWGLYTFLLPAHITSLAANMLLYANDRYWPIAFAVIVAVGQKALFQAPIKGRMRHFMNPSNLGITVALLVFPWVNVAPPYQFTEQVPDTFRMMVPMIILTAGTVLNSMLTKKVPLILGWLGAFVIQALIRHFVWDVGLWAALGPMTGVAFVLFTNYMITDPGTTPSLGRWQFMFGASVAMVYGVLIQLNVVYTLFFAVCIVCALRGGYWWARWLRERRADEPVPPMGRTSTPDVVASTS</sequence>
<dbReference type="RefSeq" id="WP_350933124.1">
    <property type="nucleotide sequence ID" value="NZ_CP157762.1"/>
</dbReference>
<feature type="transmembrane region" description="Helical" evidence="1">
    <location>
        <begin position="82"/>
        <end position="99"/>
    </location>
</feature>
<dbReference type="EMBL" id="CP157762">
    <property type="protein sequence ID" value="XBP93464.1"/>
    <property type="molecule type" value="Genomic_DNA"/>
</dbReference>
<evidence type="ECO:0000313" key="2">
    <source>
        <dbReference type="EMBL" id="XBP93464.1"/>
    </source>
</evidence>
<name>A0AAU7M7P8_9ACTN</name>
<reference evidence="3" key="2">
    <citation type="submission" date="2024-06" db="EMBL/GenBank/DDBJ databases">
        <title>Micromonospora mangrovi CCTCC AA 2012012 genome sequences.</title>
        <authorList>
            <person name="Gao J."/>
        </authorList>
    </citation>
    <scope>NUCLEOTIDE SEQUENCE</scope>
    <source>
        <strain evidence="3">CCTCC AA 2012012</strain>
    </source>
</reference>
<feature type="transmembrane region" description="Helical" evidence="1">
    <location>
        <begin position="233"/>
        <end position="250"/>
    </location>
</feature>
<dbReference type="AlphaFoldDB" id="A0AAU7M7P8"/>
<feature type="transmembrane region" description="Helical" evidence="1">
    <location>
        <begin position="145"/>
        <end position="166"/>
    </location>
</feature>
<gene>
    <name evidence="3" type="ORF">ABUL08_28510</name>
    <name evidence="2" type="ORF">VK199_28425</name>
</gene>
<feature type="transmembrane region" description="Helical" evidence="1">
    <location>
        <begin position="56"/>
        <end position="76"/>
    </location>
</feature>